<gene>
    <name evidence="2" type="ORF">HYY20_08600</name>
</gene>
<organism evidence="2 3">
    <name type="scientific">Tectimicrobiota bacterium</name>
    <dbReference type="NCBI Taxonomy" id="2528274"/>
    <lineage>
        <taxon>Bacteria</taxon>
        <taxon>Pseudomonadati</taxon>
        <taxon>Nitrospinota/Tectimicrobiota group</taxon>
        <taxon>Candidatus Tectimicrobiota</taxon>
    </lineage>
</organism>
<protein>
    <submittedName>
        <fullName evidence="2">2-hydroxyglutaryl-CoA dehydratase</fullName>
    </submittedName>
</protein>
<sequence length="104" mass="11472">MITAGVDIGSMSAEVVILQDREILSWSLIRTGPDSAQTAHRAMDEALEKAHLKLEEIQQIVSTGYGRIIVPFAHKNITEISCHARGAHWFFPTARTILDMGGQD</sequence>
<evidence type="ECO:0000313" key="3">
    <source>
        <dbReference type="Proteomes" id="UP000769766"/>
    </source>
</evidence>
<comment type="caution">
    <text evidence="2">The sequence shown here is derived from an EMBL/GenBank/DDBJ whole genome shotgun (WGS) entry which is preliminary data.</text>
</comment>
<dbReference type="InterPro" id="IPR051805">
    <property type="entry name" value="Dehydratase_Activator_Redct"/>
</dbReference>
<dbReference type="AlphaFoldDB" id="A0A932FX24"/>
<dbReference type="PANTHER" id="PTHR32329:SF2">
    <property type="entry name" value="BIFUNCTIONAL PROTEIN [INCLUDES 2-HYDROXYACYL-COA DEHYDRATASE (N-TER) AND ITS ACTIVATOR DOMAIN (C_TERM)"/>
    <property type="match status" value="1"/>
</dbReference>
<dbReference type="Pfam" id="PF01869">
    <property type="entry name" value="BcrAD_BadFG"/>
    <property type="match status" value="1"/>
</dbReference>
<proteinExistence type="predicted"/>
<dbReference type="InterPro" id="IPR043129">
    <property type="entry name" value="ATPase_NBD"/>
</dbReference>
<evidence type="ECO:0000313" key="2">
    <source>
        <dbReference type="EMBL" id="MBI2876927.1"/>
    </source>
</evidence>
<dbReference type="Proteomes" id="UP000769766">
    <property type="component" value="Unassembled WGS sequence"/>
</dbReference>
<dbReference type="Gene3D" id="3.30.420.40">
    <property type="match status" value="1"/>
</dbReference>
<evidence type="ECO:0000259" key="1">
    <source>
        <dbReference type="Pfam" id="PF01869"/>
    </source>
</evidence>
<dbReference type="PANTHER" id="PTHR32329">
    <property type="entry name" value="BIFUNCTIONAL PROTEIN [INCLUDES 2-HYDROXYACYL-COA DEHYDRATASE (N-TER) AND ITS ACTIVATOR DOMAIN (C_TERM)-RELATED"/>
    <property type="match status" value="1"/>
</dbReference>
<dbReference type="SUPFAM" id="SSF53067">
    <property type="entry name" value="Actin-like ATPase domain"/>
    <property type="match status" value="1"/>
</dbReference>
<feature type="domain" description="ATPase BadF/BadG/BcrA/BcrD type" evidence="1">
    <location>
        <begin position="5"/>
        <end position="104"/>
    </location>
</feature>
<dbReference type="InterPro" id="IPR002731">
    <property type="entry name" value="ATPase_BadF"/>
</dbReference>
<feature type="non-terminal residue" evidence="2">
    <location>
        <position position="104"/>
    </location>
</feature>
<dbReference type="EMBL" id="JACPRF010000261">
    <property type="protein sequence ID" value="MBI2876927.1"/>
    <property type="molecule type" value="Genomic_DNA"/>
</dbReference>
<reference evidence="2" key="1">
    <citation type="submission" date="2020-07" db="EMBL/GenBank/DDBJ databases">
        <title>Huge and variable diversity of episymbiotic CPR bacteria and DPANN archaea in groundwater ecosystems.</title>
        <authorList>
            <person name="He C.Y."/>
            <person name="Keren R."/>
            <person name="Whittaker M."/>
            <person name="Farag I.F."/>
            <person name="Doudna J."/>
            <person name="Cate J.H.D."/>
            <person name="Banfield J.F."/>
        </authorList>
    </citation>
    <scope>NUCLEOTIDE SEQUENCE</scope>
    <source>
        <strain evidence="2">NC_groundwater_672_Ag_B-0.1um_62_36</strain>
    </source>
</reference>
<name>A0A932FX24_UNCTE</name>
<accession>A0A932FX24</accession>